<dbReference type="Proteomes" id="UP000245845">
    <property type="component" value="Unassembled WGS sequence"/>
</dbReference>
<name>A0A2Y9BID7_9FIRM</name>
<dbReference type="GO" id="GO:0005829">
    <property type="term" value="C:cytosol"/>
    <property type="evidence" value="ECO:0007669"/>
    <property type="project" value="TreeGrafter"/>
</dbReference>
<keyword evidence="4" id="KW-1185">Reference proteome</keyword>
<evidence type="ECO:0000256" key="1">
    <source>
        <dbReference type="ARBA" id="ARBA00023002"/>
    </source>
</evidence>
<dbReference type="OrthoDB" id="9804790at2"/>
<proteinExistence type="predicted"/>
<dbReference type="SUPFAM" id="SSF51430">
    <property type="entry name" value="NAD(P)-linked oxidoreductase"/>
    <property type="match status" value="1"/>
</dbReference>
<evidence type="ECO:0000313" key="4">
    <source>
        <dbReference type="Proteomes" id="UP000245845"/>
    </source>
</evidence>
<dbReference type="InterPro" id="IPR023210">
    <property type="entry name" value="NADP_OxRdtase_dom"/>
</dbReference>
<dbReference type="InterPro" id="IPR036812">
    <property type="entry name" value="NAD(P)_OxRdtase_dom_sf"/>
</dbReference>
<dbReference type="PANTHER" id="PTHR43364:SF4">
    <property type="entry name" value="NAD(P)-LINKED OXIDOREDUCTASE SUPERFAMILY PROTEIN"/>
    <property type="match status" value="1"/>
</dbReference>
<accession>A0A2Y9BID7</accession>
<dbReference type="PANTHER" id="PTHR43364">
    <property type="entry name" value="NADH-SPECIFIC METHYLGLYOXAL REDUCTASE-RELATED"/>
    <property type="match status" value="1"/>
</dbReference>
<protein>
    <submittedName>
        <fullName evidence="3">Aryl-alcohol dehydrogenase-like predicted oxidoreductase</fullName>
    </submittedName>
</protein>
<organism evidence="3 4">
    <name type="scientific">Faecalicatena orotica</name>
    <dbReference type="NCBI Taxonomy" id="1544"/>
    <lineage>
        <taxon>Bacteria</taxon>
        <taxon>Bacillati</taxon>
        <taxon>Bacillota</taxon>
        <taxon>Clostridia</taxon>
        <taxon>Lachnospirales</taxon>
        <taxon>Lachnospiraceae</taxon>
        <taxon>Faecalicatena</taxon>
    </lineage>
</organism>
<comment type="caution">
    <text evidence="3">The sequence shown here is derived from an EMBL/GenBank/DDBJ whole genome shotgun (WGS) entry which is preliminary data.</text>
</comment>
<evidence type="ECO:0000259" key="2">
    <source>
        <dbReference type="Pfam" id="PF00248"/>
    </source>
</evidence>
<dbReference type="InterPro" id="IPR020471">
    <property type="entry name" value="AKR"/>
</dbReference>
<gene>
    <name evidence="3" type="ORF">A8806_10982</name>
</gene>
<dbReference type="Gene3D" id="3.20.20.100">
    <property type="entry name" value="NADP-dependent oxidoreductase domain"/>
    <property type="match status" value="1"/>
</dbReference>
<dbReference type="Pfam" id="PF00248">
    <property type="entry name" value="Aldo_ket_red"/>
    <property type="match status" value="1"/>
</dbReference>
<reference evidence="3 4" key="1">
    <citation type="submission" date="2018-05" db="EMBL/GenBank/DDBJ databases">
        <title>The Hungate 1000. A catalogue of reference genomes from the rumen microbiome.</title>
        <authorList>
            <person name="Kelly W."/>
        </authorList>
    </citation>
    <scope>NUCLEOTIDE SEQUENCE [LARGE SCALE GENOMIC DNA]</scope>
    <source>
        <strain evidence="3 4">NLAE-zl-C242</strain>
    </source>
</reference>
<dbReference type="GO" id="GO:0016491">
    <property type="term" value="F:oxidoreductase activity"/>
    <property type="evidence" value="ECO:0007669"/>
    <property type="project" value="UniProtKB-KW"/>
</dbReference>
<dbReference type="EMBL" id="QGDL01000009">
    <property type="protein sequence ID" value="PWJ28203.1"/>
    <property type="molecule type" value="Genomic_DNA"/>
</dbReference>
<dbReference type="InterPro" id="IPR050523">
    <property type="entry name" value="AKR_Detox_Biosynth"/>
</dbReference>
<dbReference type="CDD" id="cd19084">
    <property type="entry name" value="AKR_AKR11B1-like"/>
    <property type="match status" value="1"/>
</dbReference>
<sequence length="329" mass="37197">MRYKHFKNADVRVSVLGLGSWGNGGADAQGNNFYGRFTEEDCLKAMDVLIGEGVNLIDTAPAYGWGSSERLVGRGVKGKRDKVLISTKCGLLPDPEEECINSASYPSVIRQCEESLKNLQTDYIDFYFIHEPDRETPIEETMGALEELRRQGKIRFTGLSNFTKEETEEAMKYGRIDVIQPSFSLLNQTNKEMILWAKEQGIDTMSYGTLGGGILSGIYRHIPEFEENDIRNNFYSLYYREPVFSNIMKLLETMDDIAKAHNRPVSQVAVNWSTQQPYIGTALIGAHNAGKAKRNCEAFEWTLTDDEISRISLEAERLGLTMLEPSWDE</sequence>
<feature type="domain" description="NADP-dependent oxidoreductase" evidence="2">
    <location>
        <begin position="16"/>
        <end position="311"/>
    </location>
</feature>
<evidence type="ECO:0000313" key="3">
    <source>
        <dbReference type="EMBL" id="PWJ28203.1"/>
    </source>
</evidence>
<dbReference type="RefSeq" id="WP_109732015.1">
    <property type="nucleotide sequence ID" value="NZ_BAAACK010000009.1"/>
</dbReference>
<dbReference type="AlphaFoldDB" id="A0A2Y9BID7"/>
<keyword evidence="1" id="KW-0560">Oxidoreductase</keyword>
<dbReference type="PRINTS" id="PR00069">
    <property type="entry name" value="ALDKETRDTASE"/>
</dbReference>